<dbReference type="GO" id="GO:0009307">
    <property type="term" value="P:DNA restriction-modification system"/>
    <property type="evidence" value="ECO:0007669"/>
    <property type="project" value="UniProtKB-KW"/>
</dbReference>
<dbReference type="CDD" id="cd17278">
    <property type="entry name" value="RMtype1_S_LdeBORF1052P-TRD2-CR2"/>
    <property type="match status" value="1"/>
</dbReference>
<evidence type="ECO:0000256" key="3">
    <source>
        <dbReference type="ARBA" id="ARBA00023125"/>
    </source>
</evidence>
<keyword evidence="3" id="KW-0238">DNA-binding</keyword>
<dbReference type="PANTHER" id="PTHR43140:SF1">
    <property type="entry name" value="TYPE I RESTRICTION ENZYME ECOKI SPECIFICITY SUBUNIT"/>
    <property type="match status" value="1"/>
</dbReference>
<dbReference type="InterPro" id="IPR051212">
    <property type="entry name" value="Type-I_RE_S_subunit"/>
</dbReference>
<dbReference type="EMBL" id="VSSQ01000128">
    <property type="protein sequence ID" value="MPL79581.1"/>
    <property type="molecule type" value="Genomic_DNA"/>
</dbReference>
<evidence type="ECO:0000256" key="2">
    <source>
        <dbReference type="ARBA" id="ARBA00022747"/>
    </source>
</evidence>
<evidence type="ECO:0000256" key="1">
    <source>
        <dbReference type="ARBA" id="ARBA00010923"/>
    </source>
</evidence>
<evidence type="ECO:0000259" key="4">
    <source>
        <dbReference type="Pfam" id="PF01420"/>
    </source>
</evidence>
<name>A0A644UL07_9ZZZZ</name>
<proteinExistence type="inferred from homology"/>
<dbReference type="Gene3D" id="3.90.220.20">
    <property type="entry name" value="DNA methylase specificity domains"/>
    <property type="match status" value="2"/>
</dbReference>
<gene>
    <name evidence="5" type="ORF">SDC9_25465</name>
</gene>
<sequence>MKKGWEIKTLGEVCDKASSNIAQNKLNDNEGIYPIYGASGFIKNIDFYQQENEYIAIVKDGSGVGRVTLYPEKSSVLGTLQYIIPNEKVTTRYIYYFLNSIDFDKYKCGAAIPHIYFKDYSNESIPIPPIKEQEEIVERLDKGFELIDSLKETAKKNLYNAKELFQSVLREELSPKQGWETKTLGEVAQIKGGNAFKSQDFIKSGKYQVLRMGNVKPGLIKENENPVYINEIQKEALEKALLRVNDIVITQTGTRYKRDYGYTAIINKENYLLNQRLSLIRLNKGFSPFFYLYYTWSDYFKDQFFKNETGTVGQGNVGIQAIYNAVVPIPELKEQEEIVNRLDRIKGYCEELEGNYKRVLELCEELKQGLLREAFSY</sequence>
<keyword evidence="2" id="KW-0680">Restriction system</keyword>
<evidence type="ECO:0000313" key="5">
    <source>
        <dbReference type="EMBL" id="MPL79581.1"/>
    </source>
</evidence>
<dbReference type="InterPro" id="IPR044946">
    <property type="entry name" value="Restrct_endonuc_typeI_TRD_sf"/>
</dbReference>
<feature type="domain" description="Type I restriction modification DNA specificity" evidence="4">
    <location>
        <begin position="177"/>
        <end position="361"/>
    </location>
</feature>
<dbReference type="SUPFAM" id="SSF116734">
    <property type="entry name" value="DNA methylase specificity domain"/>
    <property type="match status" value="2"/>
</dbReference>
<organism evidence="5">
    <name type="scientific">bioreactor metagenome</name>
    <dbReference type="NCBI Taxonomy" id="1076179"/>
    <lineage>
        <taxon>unclassified sequences</taxon>
        <taxon>metagenomes</taxon>
        <taxon>ecological metagenomes</taxon>
    </lineage>
</organism>
<feature type="domain" description="Type I restriction modification DNA specificity" evidence="4">
    <location>
        <begin position="3"/>
        <end position="151"/>
    </location>
</feature>
<comment type="similarity">
    <text evidence="1">Belongs to the type-I restriction system S methylase family.</text>
</comment>
<dbReference type="InterPro" id="IPR000055">
    <property type="entry name" value="Restrct_endonuc_typeI_TRD"/>
</dbReference>
<accession>A0A644UL07</accession>
<dbReference type="PANTHER" id="PTHR43140">
    <property type="entry name" value="TYPE-1 RESTRICTION ENZYME ECOKI SPECIFICITY PROTEIN"/>
    <property type="match status" value="1"/>
</dbReference>
<reference evidence="5" key="1">
    <citation type="submission" date="2019-08" db="EMBL/GenBank/DDBJ databases">
        <authorList>
            <person name="Kucharzyk K."/>
            <person name="Murdoch R.W."/>
            <person name="Higgins S."/>
            <person name="Loffler F."/>
        </authorList>
    </citation>
    <scope>NUCLEOTIDE SEQUENCE</scope>
</reference>
<dbReference type="AlphaFoldDB" id="A0A644UL07"/>
<comment type="caution">
    <text evidence="5">The sequence shown here is derived from an EMBL/GenBank/DDBJ whole genome shotgun (WGS) entry which is preliminary data.</text>
</comment>
<dbReference type="GO" id="GO:0003677">
    <property type="term" value="F:DNA binding"/>
    <property type="evidence" value="ECO:0007669"/>
    <property type="project" value="UniProtKB-KW"/>
</dbReference>
<protein>
    <recommendedName>
        <fullName evidence="4">Type I restriction modification DNA specificity domain-containing protein</fullName>
    </recommendedName>
</protein>
<dbReference type="Pfam" id="PF01420">
    <property type="entry name" value="Methylase_S"/>
    <property type="match status" value="2"/>
</dbReference>